<proteinExistence type="predicted"/>
<dbReference type="Proteomes" id="UP000749559">
    <property type="component" value="Unassembled WGS sequence"/>
</dbReference>
<reference evidence="1" key="1">
    <citation type="submission" date="2022-03" db="EMBL/GenBank/DDBJ databases">
        <authorList>
            <person name="Martin C."/>
        </authorList>
    </citation>
    <scope>NUCLEOTIDE SEQUENCE</scope>
</reference>
<evidence type="ECO:0000313" key="2">
    <source>
        <dbReference type="Proteomes" id="UP000749559"/>
    </source>
</evidence>
<comment type="caution">
    <text evidence="1">The sequence shown here is derived from an EMBL/GenBank/DDBJ whole genome shotgun (WGS) entry which is preliminary data.</text>
</comment>
<feature type="non-terminal residue" evidence="1">
    <location>
        <position position="456"/>
    </location>
</feature>
<feature type="non-terminal residue" evidence="1">
    <location>
        <position position="1"/>
    </location>
</feature>
<accession>A0A8J1XK48</accession>
<keyword evidence="2" id="KW-1185">Reference proteome</keyword>
<organism evidence="1 2">
    <name type="scientific">Owenia fusiformis</name>
    <name type="common">Polychaete worm</name>
    <dbReference type="NCBI Taxonomy" id="6347"/>
    <lineage>
        <taxon>Eukaryota</taxon>
        <taxon>Metazoa</taxon>
        <taxon>Spiralia</taxon>
        <taxon>Lophotrochozoa</taxon>
        <taxon>Annelida</taxon>
        <taxon>Polychaeta</taxon>
        <taxon>Sedentaria</taxon>
        <taxon>Canalipalpata</taxon>
        <taxon>Sabellida</taxon>
        <taxon>Oweniida</taxon>
        <taxon>Oweniidae</taxon>
        <taxon>Owenia</taxon>
    </lineage>
</organism>
<gene>
    <name evidence="1" type="ORF">OFUS_LOCUS22532</name>
</gene>
<sequence length="456" mass="51220">QLNSNPDWTIKSHKSCVSTYTSKFHIERELKRTKPTKALDTSPVLTKRVRRSDIPTFNFLEHCIFCGEICKPLDPHNPKRWKKVIECKTADRGDKGSFKHNILQKCEERGDEWSKKVEVRLQGAVSDLHAADGRYHQACYHKFMNACCVKKAASSCASSSTHDLALYKVSEEMEKDLSKFWNTNELYELYCTFDGEKCRRSFTDGLSEIMNDYVVLSSPGYANILVHKSAASKVTKLYNDENVDEDETNVQVKKLASIIIKECKEVCPNNKSYKTRINGRIASEPVSPTLIMLLEAISPKLNKSSLSTILIGNIITSVVTTRYTPLQVALGVLLRQKCLINSLFDFHVCCSYEEVNRFKSSVASAVSKEGDDHGPFDHKDGLIQLMSDNFDANISSQNGLKSTHALALLLTQCQSGYSTDDADDEYDTTVPRLPLSDSRESCPDVPSQIYEGPKNP</sequence>
<dbReference type="EMBL" id="CAIIXF020000011">
    <property type="protein sequence ID" value="CAH1798381.1"/>
    <property type="molecule type" value="Genomic_DNA"/>
</dbReference>
<dbReference type="OrthoDB" id="10054888at2759"/>
<dbReference type="AlphaFoldDB" id="A0A8J1XK48"/>
<name>A0A8J1XK48_OWEFU</name>
<evidence type="ECO:0000313" key="1">
    <source>
        <dbReference type="EMBL" id="CAH1798381.1"/>
    </source>
</evidence>
<protein>
    <submittedName>
        <fullName evidence="1">Uncharacterized protein</fullName>
    </submittedName>
</protein>